<organism evidence="1 2">
    <name type="scientific">Mycoplana ramosa</name>
    <name type="common">Mycoplana bullata</name>
    <dbReference type="NCBI Taxonomy" id="40837"/>
    <lineage>
        <taxon>Bacteria</taxon>
        <taxon>Pseudomonadati</taxon>
        <taxon>Pseudomonadota</taxon>
        <taxon>Alphaproteobacteria</taxon>
        <taxon>Hyphomicrobiales</taxon>
        <taxon>Rhizobiaceae</taxon>
        <taxon>Mycoplana</taxon>
    </lineage>
</organism>
<proteinExistence type="predicted"/>
<evidence type="ECO:0000313" key="1">
    <source>
        <dbReference type="EMBL" id="MFD1330245.1"/>
    </source>
</evidence>
<reference evidence="2" key="1">
    <citation type="journal article" date="2019" name="Int. J. Syst. Evol. Microbiol.">
        <title>The Global Catalogue of Microorganisms (GCM) 10K type strain sequencing project: providing services to taxonomists for standard genome sequencing and annotation.</title>
        <authorList>
            <consortium name="The Broad Institute Genomics Platform"/>
            <consortium name="The Broad Institute Genome Sequencing Center for Infectious Disease"/>
            <person name="Wu L."/>
            <person name="Ma J."/>
        </authorList>
    </citation>
    <scope>NUCLEOTIDE SEQUENCE [LARGE SCALE GENOMIC DNA]</scope>
    <source>
        <strain evidence="2">CCUG 55609</strain>
    </source>
</reference>
<dbReference type="RefSeq" id="WP_374841174.1">
    <property type="nucleotide sequence ID" value="NZ_JBHEEW010000019.1"/>
</dbReference>
<comment type="caution">
    <text evidence="1">The sequence shown here is derived from an EMBL/GenBank/DDBJ whole genome shotgun (WGS) entry which is preliminary data.</text>
</comment>
<protein>
    <recommendedName>
        <fullName evidence="3">Phage related protein</fullName>
    </recommendedName>
</protein>
<evidence type="ECO:0000313" key="2">
    <source>
        <dbReference type="Proteomes" id="UP001597173"/>
    </source>
</evidence>
<sequence>MSLSFEEHAARDARLVILRGLHEQTDGRLNEALLTKLLETFGHNRSREWVRTQVQKLKELGAVVVVEAGTVLIASITRAGIDHVERRSIIDGIARPSPEL</sequence>
<accession>A0ABW3Z234</accession>
<keyword evidence="2" id="KW-1185">Reference proteome</keyword>
<dbReference type="EMBL" id="JBHTNF010000020">
    <property type="protein sequence ID" value="MFD1330245.1"/>
    <property type="molecule type" value="Genomic_DNA"/>
</dbReference>
<name>A0ABW3Z234_MYCRA</name>
<dbReference type="Proteomes" id="UP001597173">
    <property type="component" value="Unassembled WGS sequence"/>
</dbReference>
<evidence type="ECO:0008006" key="3">
    <source>
        <dbReference type="Google" id="ProtNLM"/>
    </source>
</evidence>
<gene>
    <name evidence="1" type="ORF">ACFQ33_20360</name>
</gene>